<dbReference type="EMBL" id="JBEJUE010000055">
    <property type="protein sequence ID" value="MER0429298.1"/>
    <property type="molecule type" value="Genomic_DNA"/>
</dbReference>
<dbReference type="Proteomes" id="UP001456562">
    <property type="component" value="Unassembled WGS sequence"/>
</dbReference>
<comment type="caution">
    <text evidence="2">The sequence shown here is derived from an EMBL/GenBank/DDBJ whole genome shotgun (WGS) entry which is preliminary data.</text>
</comment>
<name>A0ABV1QDT2_STRMI</name>
<accession>A0ABV1QDT2</accession>
<keyword evidence="3" id="KW-1185">Reference proteome</keyword>
<organism evidence="2 3">
    <name type="scientific">Streptomyces microflavus</name>
    <name type="common">Streptomyces lipmanii</name>
    <dbReference type="NCBI Taxonomy" id="1919"/>
    <lineage>
        <taxon>Bacteria</taxon>
        <taxon>Bacillati</taxon>
        <taxon>Actinomycetota</taxon>
        <taxon>Actinomycetes</taxon>
        <taxon>Kitasatosporales</taxon>
        <taxon>Streptomycetaceae</taxon>
        <taxon>Streptomyces</taxon>
    </lineage>
</organism>
<protein>
    <submittedName>
        <fullName evidence="2">Uncharacterized protein</fullName>
    </submittedName>
</protein>
<reference evidence="2 3" key="1">
    <citation type="submission" date="2024-01" db="EMBL/GenBank/DDBJ databases">
        <title>Metagenomic exploration of the rhizosphere soil microbial community and their significance in facilitating the development of wild simulated ginseng.</title>
        <authorList>
            <person name="Huang J."/>
        </authorList>
    </citation>
    <scope>NUCLEOTIDE SEQUENCE [LARGE SCALE GENOMIC DNA]</scope>
    <source>
        <strain evidence="2 3">WY141</strain>
    </source>
</reference>
<feature type="compositionally biased region" description="Basic and acidic residues" evidence="1">
    <location>
        <begin position="1"/>
        <end position="11"/>
    </location>
</feature>
<feature type="compositionally biased region" description="Basic residues" evidence="1">
    <location>
        <begin position="24"/>
        <end position="35"/>
    </location>
</feature>
<sequence length="96" mass="10271">MSPWWHDRLEDGVEVGENASTGRRGGHAALGHHHADRAAQPERLPSVTAYNGGGAPLRLLAGGTVLLRRFPGREQRLAGQVDTGHLAAAYDCPQVE</sequence>
<gene>
    <name evidence="2" type="ORF">ABR748_34630</name>
</gene>
<evidence type="ECO:0000256" key="1">
    <source>
        <dbReference type="SAM" id="MobiDB-lite"/>
    </source>
</evidence>
<dbReference type="RefSeq" id="WP_350241271.1">
    <property type="nucleotide sequence ID" value="NZ_JBEJUE010000055.1"/>
</dbReference>
<proteinExistence type="predicted"/>
<feature type="region of interest" description="Disordered" evidence="1">
    <location>
        <begin position="1"/>
        <end position="43"/>
    </location>
</feature>
<evidence type="ECO:0000313" key="3">
    <source>
        <dbReference type="Proteomes" id="UP001456562"/>
    </source>
</evidence>
<evidence type="ECO:0000313" key="2">
    <source>
        <dbReference type="EMBL" id="MER0429298.1"/>
    </source>
</evidence>